<proteinExistence type="predicted"/>
<evidence type="ECO:0000256" key="1">
    <source>
        <dbReference type="SAM" id="MobiDB-lite"/>
    </source>
</evidence>
<keyword evidence="3" id="KW-1185">Reference proteome</keyword>
<name>A0A4Y2M8Y9_ARAVE</name>
<dbReference type="EMBL" id="BGPR01007010">
    <property type="protein sequence ID" value="GBN23568.1"/>
    <property type="molecule type" value="Genomic_DNA"/>
</dbReference>
<organism evidence="2 3">
    <name type="scientific">Araneus ventricosus</name>
    <name type="common">Orbweaver spider</name>
    <name type="synonym">Epeira ventricosa</name>
    <dbReference type="NCBI Taxonomy" id="182803"/>
    <lineage>
        <taxon>Eukaryota</taxon>
        <taxon>Metazoa</taxon>
        <taxon>Ecdysozoa</taxon>
        <taxon>Arthropoda</taxon>
        <taxon>Chelicerata</taxon>
        <taxon>Arachnida</taxon>
        <taxon>Araneae</taxon>
        <taxon>Araneomorphae</taxon>
        <taxon>Entelegynae</taxon>
        <taxon>Araneoidea</taxon>
        <taxon>Araneidae</taxon>
        <taxon>Araneus</taxon>
    </lineage>
</organism>
<protein>
    <submittedName>
        <fullName evidence="2">Uncharacterized protein</fullName>
    </submittedName>
</protein>
<gene>
    <name evidence="2" type="ORF">AVEN_46831_1</name>
</gene>
<sequence>MFANPADACDYRSTEAGPRTGNCVAQSPMGQGESERKKDLIDMWVSEKMVKFSELAAPSLFLNSIIKICRRTKHSTTTDGFGTALEALLVPQDSGRVPQIIVAHYQC</sequence>
<dbReference type="AlphaFoldDB" id="A0A4Y2M8Y9"/>
<feature type="region of interest" description="Disordered" evidence="1">
    <location>
        <begin position="1"/>
        <end position="36"/>
    </location>
</feature>
<reference evidence="2 3" key="1">
    <citation type="journal article" date="2019" name="Sci. Rep.">
        <title>Orb-weaving spider Araneus ventricosus genome elucidates the spidroin gene catalogue.</title>
        <authorList>
            <person name="Kono N."/>
            <person name="Nakamura H."/>
            <person name="Ohtoshi R."/>
            <person name="Moran D.A.P."/>
            <person name="Shinohara A."/>
            <person name="Yoshida Y."/>
            <person name="Fujiwara M."/>
            <person name="Mori M."/>
            <person name="Tomita M."/>
            <person name="Arakawa K."/>
        </authorList>
    </citation>
    <scope>NUCLEOTIDE SEQUENCE [LARGE SCALE GENOMIC DNA]</scope>
</reference>
<evidence type="ECO:0000313" key="2">
    <source>
        <dbReference type="EMBL" id="GBN23568.1"/>
    </source>
</evidence>
<comment type="caution">
    <text evidence="2">The sequence shown here is derived from an EMBL/GenBank/DDBJ whole genome shotgun (WGS) entry which is preliminary data.</text>
</comment>
<evidence type="ECO:0000313" key="3">
    <source>
        <dbReference type="Proteomes" id="UP000499080"/>
    </source>
</evidence>
<dbReference type="Proteomes" id="UP000499080">
    <property type="component" value="Unassembled WGS sequence"/>
</dbReference>
<accession>A0A4Y2M8Y9</accession>